<dbReference type="Pfam" id="PF01593">
    <property type="entry name" value="Amino_oxidase"/>
    <property type="match status" value="1"/>
</dbReference>
<gene>
    <name evidence="2" type="ORF">C8A03DRAFT_45841</name>
</gene>
<dbReference type="InterPro" id="IPR002937">
    <property type="entry name" value="Amino_oxidase"/>
</dbReference>
<accession>A0AAN7HAA0</accession>
<dbReference type="GO" id="GO:0016491">
    <property type="term" value="F:oxidoreductase activity"/>
    <property type="evidence" value="ECO:0007669"/>
    <property type="project" value="InterPro"/>
</dbReference>
<dbReference type="Proteomes" id="UP001303760">
    <property type="component" value="Unassembled WGS sequence"/>
</dbReference>
<evidence type="ECO:0000313" key="2">
    <source>
        <dbReference type="EMBL" id="KAK4236118.1"/>
    </source>
</evidence>
<comment type="caution">
    <text evidence="2">The sequence shown here is derived from an EMBL/GenBank/DDBJ whole genome shotgun (WGS) entry which is preliminary data.</text>
</comment>
<dbReference type="Gene3D" id="3.50.50.60">
    <property type="entry name" value="FAD/NAD(P)-binding domain"/>
    <property type="match status" value="1"/>
</dbReference>
<dbReference type="GO" id="GO:0006338">
    <property type="term" value="P:chromatin remodeling"/>
    <property type="evidence" value="ECO:0007669"/>
    <property type="project" value="TreeGrafter"/>
</dbReference>
<protein>
    <recommendedName>
        <fullName evidence="1">Amine oxidase domain-containing protein</fullName>
    </recommendedName>
</protein>
<keyword evidence="3" id="KW-1185">Reference proteome</keyword>
<organism evidence="2 3">
    <name type="scientific">Achaetomium macrosporum</name>
    <dbReference type="NCBI Taxonomy" id="79813"/>
    <lineage>
        <taxon>Eukaryota</taxon>
        <taxon>Fungi</taxon>
        <taxon>Dikarya</taxon>
        <taxon>Ascomycota</taxon>
        <taxon>Pezizomycotina</taxon>
        <taxon>Sordariomycetes</taxon>
        <taxon>Sordariomycetidae</taxon>
        <taxon>Sordariales</taxon>
        <taxon>Chaetomiaceae</taxon>
        <taxon>Achaetomium</taxon>
    </lineage>
</organism>
<reference evidence="2" key="2">
    <citation type="submission" date="2023-05" db="EMBL/GenBank/DDBJ databases">
        <authorList>
            <consortium name="Lawrence Berkeley National Laboratory"/>
            <person name="Steindorff A."/>
            <person name="Hensen N."/>
            <person name="Bonometti L."/>
            <person name="Westerberg I."/>
            <person name="Brannstrom I.O."/>
            <person name="Guillou S."/>
            <person name="Cros-Aarteil S."/>
            <person name="Calhoun S."/>
            <person name="Haridas S."/>
            <person name="Kuo A."/>
            <person name="Mondo S."/>
            <person name="Pangilinan J."/>
            <person name="Riley R."/>
            <person name="Labutti K."/>
            <person name="Andreopoulos B."/>
            <person name="Lipzen A."/>
            <person name="Chen C."/>
            <person name="Yanf M."/>
            <person name="Daum C."/>
            <person name="Ng V."/>
            <person name="Clum A."/>
            <person name="Ohm R."/>
            <person name="Martin F."/>
            <person name="Silar P."/>
            <person name="Natvig D."/>
            <person name="Lalanne C."/>
            <person name="Gautier V."/>
            <person name="Ament-Velasquez S.L."/>
            <person name="Kruys A."/>
            <person name="Hutchinson M.I."/>
            <person name="Powell A.J."/>
            <person name="Barry K."/>
            <person name="Miller A.N."/>
            <person name="Grigoriev I.V."/>
            <person name="Debuchy R."/>
            <person name="Gladieux P."/>
            <person name="Thoren M.H."/>
            <person name="Johannesson H."/>
        </authorList>
    </citation>
    <scope>NUCLEOTIDE SEQUENCE</scope>
    <source>
        <strain evidence="2">CBS 532.94</strain>
    </source>
</reference>
<dbReference type="GO" id="GO:0050660">
    <property type="term" value="F:flavin adenine dinucleotide binding"/>
    <property type="evidence" value="ECO:0007669"/>
    <property type="project" value="TreeGrafter"/>
</dbReference>
<name>A0AAN7HAA0_9PEZI</name>
<dbReference type="Gene3D" id="3.90.660.10">
    <property type="match status" value="1"/>
</dbReference>
<dbReference type="PRINTS" id="PR00419">
    <property type="entry name" value="ADXRDTASE"/>
</dbReference>
<dbReference type="PANTHER" id="PTHR10742">
    <property type="entry name" value="FLAVIN MONOAMINE OXIDASE"/>
    <property type="match status" value="1"/>
</dbReference>
<dbReference type="PANTHER" id="PTHR10742:SF414">
    <property type="entry name" value="CONTAINING AMINE OXIDASE, PUTATIVE (AFU_ORTHOLOGUE AFUA_3G12150)-RELATED"/>
    <property type="match status" value="1"/>
</dbReference>
<dbReference type="AlphaFoldDB" id="A0AAN7HAA0"/>
<evidence type="ECO:0000259" key="1">
    <source>
        <dbReference type="Pfam" id="PF01593"/>
    </source>
</evidence>
<dbReference type="EMBL" id="MU860213">
    <property type="protein sequence ID" value="KAK4236118.1"/>
    <property type="molecule type" value="Genomic_DNA"/>
</dbReference>
<reference evidence="2" key="1">
    <citation type="journal article" date="2023" name="Mol. Phylogenet. Evol.">
        <title>Genome-scale phylogeny and comparative genomics of the fungal order Sordariales.</title>
        <authorList>
            <person name="Hensen N."/>
            <person name="Bonometti L."/>
            <person name="Westerberg I."/>
            <person name="Brannstrom I.O."/>
            <person name="Guillou S."/>
            <person name="Cros-Aarteil S."/>
            <person name="Calhoun S."/>
            <person name="Haridas S."/>
            <person name="Kuo A."/>
            <person name="Mondo S."/>
            <person name="Pangilinan J."/>
            <person name="Riley R."/>
            <person name="LaButti K."/>
            <person name="Andreopoulos B."/>
            <person name="Lipzen A."/>
            <person name="Chen C."/>
            <person name="Yan M."/>
            <person name="Daum C."/>
            <person name="Ng V."/>
            <person name="Clum A."/>
            <person name="Steindorff A."/>
            <person name="Ohm R.A."/>
            <person name="Martin F."/>
            <person name="Silar P."/>
            <person name="Natvig D.O."/>
            <person name="Lalanne C."/>
            <person name="Gautier V."/>
            <person name="Ament-Velasquez S.L."/>
            <person name="Kruys A."/>
            <person name="Hutchinson M.I."/>
            <person name="Powell A.J."/>
            <person name="Barry K."/>
            <person name="Miller A.N."/>
            <person name="Grigoriev I.V."/>
            <person name="Debuchy R."/>
            <person name="Gladieux P."/>
            <person name="Hiltunen Thoren M."/>
            <person name="Johannesson H."/>
        </authorList>
    </citation>
    <scope>NUCLEOTIDE SEQUENCE</scope>
    <source>
        <strain evidence="2">CBS 532.94</strain>
    </source>
</reference>
<dbReference type="SUPFAM" id="SSF51905">
    <property type="entry name" value="FAD/NAD(P)-binding domain"/>
    <property type="match status" value="1"/>
</dbReference>
<dbReference type="InterPro" id="IPR036188">
    <property type="entry name" value="FAD/NAD-bd_sf"/>
</dbReference>
<sequence length="550" mass="61371">MDAYSMSVTSAARKSSSKIYQDLKRARLSAISGSRRLSIMDKVLKLETLDPSRKPHVGIVGAGFAGLRCADLLLRNGFRVTILEARNRLGGRIFQEMLPNGHLIDVGANWIHGTTDNPIMDLVRETKTAVGGLQNHFSAFDEEGQLLPLQEGEKYSTLMWTIIEDAFEYSNKYGSEIDPERSLLDFFQEQVTKRIPDTEEGYERRRHILLQMAELWGNFVGSPLSTQSLKFFWLEECIEGENLFCAGTYNKVLEKVAQPAVGGADIRYQTRVSEVHGKSTGQNDMVKVKTTDGQVLEFDEVVVTCPLGWLKQNLQAFFPPLPDRLCKAIQNIGYGTLEKVYISFPTAFWLTPSPDDGRTVQGFCQWLAPTYAPDLNPNRWLEEVVELGSLGAAGHAHPTLLFYTYGEQSRYLTSKRRALPSAKERDAFTLEYFKPYYSRLPSYDESNPDCQPTACFATDWSGDDLAGNGSYANFQAGLLEGDKDIVAMRNGVPGEGIWLAGEHTAPFVALGTVTGAYWSGEQVARRIVQGYRRARESEGELKGSEAEKGE</sequence>
<dbReference type="InterPro" id="IPR050281">
    <property type="entry name" value="Flavin_monoamine_oxidase"/>
</dbReference>
<proteinExistence type="predicted"/>
<evidence type="ECO:0000313" key="3">
    <source>
        <dbReference type="Proteomes" id="UP001303760"/>
    </source>
</evidence>
<feature type="domain" description="Amine oxidase" evidence="1">
    <location>
        <begin position="64"/>
        <end position="527"/>
    </location>
</feature>
<dbReference type="GO" id="GO:0003682">
    <property type="term" value="F:chromatin binding"/>
    <property type="evidence" value="ECO:0007669"/>
    <property type="project" value="TreeGrafter"/>
</dbReference>
<dbReference type="SUPFAM" id="SSF54373">
    <property type="entry name" value="FAD-linked reductases, C-terminal domain"/>
    <property type="match status" value="1"/>
</dbReference>